<accession>A0A8D8SVZ1</accession>
<dbReference type="EMBL" id="HBUF01235037">
    <property type="protein sequence ID" value="CAG6674887.1"/>
    <property type="molecule type" value="Transcribed_RNA"/>
</dbReference>
<dbReference type="AlphaFoldDB" id="A0A8D8SVZ1"/>
<evidence type="ECO:0000313" key="1">
    <source>
        <dbReference type="EMBL" id="CAG6674887.1"/>
    </source>
</evidence>
<name>A0A8D8SVZ1_9HEMI</name>
<proteinExistence type="predicted"/>
<organism evidence="1">
    <name type="scientific">Cacopsylla melanoneura</name>
    <dbReference type="NCBI Taxonomy" id="428564"/>
    <lineage>
        <taxon>Eukaryota</taxon>
        <taxon>Metazoa</taxon>
        <taxon>Ecdysozoa</taxon>
        <taxon>Arthropoda</taxon>
        <taxon>Hexapoda</taxon>
        <taxon>Insecta</taxon>
        <taxon>Pterygota</taxon>
        <taxon>Neoptera</taxon>
        <taxon>Paraneoptera</taxon>
        <taxon>Hemiptera</taxon>
        <taxon>Sternorrhyncha</taxon>
        <taxon>Psylloidea</taxon>
        <taxon>Psyllidae</taxon>
        <taxon>Psyllinae</taxon>
        <taxon>Cacopsylla</taxon>
    </lineage>
</organism>
<reference evidence="1" key="1">
    <citation type="submission" date="2021-05" db="EMBL/GenBank/DDBJ databases">
        <authorList>
            <person name="Alioto T."/>
            <person name="Alioto T."/>
            <person name="Gomez Garrido J."/>
        </authorList>
    </citation>
    <scope>NUCLEOTIDE SEQUENCE</scope>
</reference>
<sequence>MPNSNFLEKFLQLESQGKDIINLLNVIFSLYASELLVSDMNEMLCCPAVSNGQNLGKTHLKKLNVEIVKDIKQLIYEIIKYKNFWIILQQSLQSDPHSTYCN</sequence>
<protein>
    <submittedName>
        <fullName evidence="1">Uncharacterized protein</fullName>
    </submittedName>
</protein>